<sequence length="85" mass="9825">MAGQDPWSDFDTQRHSIKYGNTVDKLKQILQGLNEECGVHITKSGKKQEIIDKIVYQFDNWKQSNMVDRWNKAKGVLEQVRTTGT</sequence>
<gene>
    <name evidence="1" type="primary">pli1_2</name>
    <name evidence="1" type="ORF">AAF712_000794</name>
</gene>
<dbReference type="GO" id="GO:0016874">
    <property type="term" value="F:ligase activity"/>
    <property type="evidence" value="ECO:0007669"/>
    <property type="project" value="UniProtKB-KW"/>
</dbReference>
<dbReference type="Proteomes" id="UP001437256">
    <property type="component" value="Unassembled WGS sequence"/>
</dbReference>
<name>A0ABR3AEQ7_9AGAR</name>
<protein>
    <submittedName>
        <fullName evidence="1">E3 SUMO-protein ligase pli1</fullName>
    </submittedName>
</protein>
<accession>A0ABR3AEQ7</accession>
<organism evidence="1 2">
    <name type="scientific">Marasmius tenuissimus</name>
    <dbReference type="NCBI Taxonomy" id="585030"/>
    <lineage>
        <taxon>Eukaryota</taxon>
        <taxon>Fungi</taxon>
        <taxon>Dikarya</taxon>
        <taxon>Basidiomycota</taxon>
        <taxon>Agaricomycotina</taxon>
        <taxon>Agaricomycetes</taxon>
        <taxon>Agaricomycetidae</taxon>
        <taxon>Agaricales</taxon>
        <taxon>Marasmiineae</taxon>
        <taxon>Marasmiaceae</taxon>
        <taxon>Marasmius</taxon>
    </lineage>
</organism>
<reference evidence="1 2" key="1">
    <citation type="submission" date="2024-05" db="EMBL/GenBank/DDBJ databases">
        <title>A draft genome resource for the thread blight pathogen Marasmius tenuissimus strain MS-2.</title>
        <authorList>
            <person name="Yulfo-Soto G.E."/>
            <person name="Baruah I.K."/>
            <person name="Amoako-Attah I."/>
            <person name="Bukari Y."/>
            <person name="Meinhardt L.W."/>
            <person name="Bailey B.A."/>
            <person name="Cohen S.P."/>
        </authorList>
    </citation>
    <scope>NUCLEOTIDE SEQUENCE [LARGE SCALE GENOMIC DNA]</scope>
    <source>
        <strain evidence="1 2">MS-2</strain>
    </source>
</reference>
<dbReference type="EMBL" id="JBBXMP010000002">
    <property type="protein sequence ID" value="KAL0071872.1"/>
    <property type="molecule type" value="Genomic_DNA"/>
</dbReference>
<keyword evidence="1" id="KW-0436">Ligase</keyword>
<keyword evidence="2" id="KW-1185">Reference proteome</keyword>
<evidence type="ECO:0000313" key="2">
    <source>
        <dbReference type="Proteomes" id="UP001437256"/>
    </source>
</evidence>
<proteinExistence type="predicted"/>
<comment type="caution">
    <text evidence="1">The sequence shown here is derived from an EMBL/GenBank/DDBJ whole genome shotgun (WGS) entry which is preliminary data.</text>
</comment>
<evidence type="ECO:0000313" key="1">
    <source>
        <dbReference type="EMBL" id="KAL0071872.1"/>
    </source>
</evidence>